<proteinExistence type="predicted"/>
<protein>
    <submittedName>
        <fullName evidence="1">Uncharacterized protein</fullName>
    </submittedName>
</protein>
<organism evidence="1 2">
    <name type="scientific">Sphenostylis stenocarpa</name>
    <dbReference type="NCBI Taxonomy" id="92480"/>
    <lineage>
        <taxon>Eukaryota</taxon>
        <taxon>Viridiplantae</taxon>
        <taxon>Streptophyta</taxon>
        <taxon>Embryophyta</taxon>
        <taxon>Tracheophyta</taxon>
        <taxon>Spermatophyta</taxon>
        <taxon>Magnoliopsida</taxon>
        <taxon>eudicotyledons</taxon>
        <taxon>Gunneridae</taxon>
        <taxon>Pentapetalae</taxon>
        <taxon>rosids</taxon>
        <taxon>fabids</taxon>
        <taxon>Fabales</taxon>
        <taxon>Fabaceae</taxon>
        <taxon>Papilionoideae</taxon>
        <taxon>50 kb inversion clade</taxon>
        <taxon>NPAAA clade</taxon>
        <taxon>indigoferoid/millettioid clade</taxon>
        <taxon>Phaseoleae</taxon>
        <taxon>Sphenostylis</taxon>
    </lineage>
</organism>
<dbReference type="Gramene" id="rna-AYBTSS11_LOCUS253">
    <property type="protein sequence ID" value="CAJ1787004.1"/>
    <property type="gene ID" value="gene-AYBTSS11_LOCUS253"/>
</dbReference>
<keyword evidence="2" id="KW-1185">Reference proteome</keyword>
<evidence type="ECO:0000313" key="1">
    <source>
        <dbReference type="EMBL" id="CAJ1787004.1"/>
    </source>
</evidence>
<dbReference type="Proteomes" id="UP001189624">
    <property type="component" value="Chromosome 1"/>
</dbReference>
<name>A0AA86V4U4_9FABA</name>
<gene>
    <name evidence="1" type="ORF">AYBTSS11_LOCUS253</name>
</gene>
<dbReference type="AlphaFoldDB" id="A0AA86V4U4"/>
<accession>A0AA86V4U4</accession>
<dbReference type="EMBL" id="OY731398">
    <property type="protein sequence ID" value="CAJ1787004.1"/>
    <property type="molecule type" value="Genomic_DNA"/>
</dbReference>
<sequence length="77" mass="8633">MTLEVRRSSVLVTKNFYTHLNPYPLDTCTPLRSTTELSTLVYNLENKSEKLQSEPIPLIAGSVIHSCKNKESAPIIT</sequence>
<evidence type="ECO:0000313" key="2">
    <source>
        <dbReference type="Proteomes" id="UP001189624"/>
    </source>
</evidence>
<reference evidence="1" key="1">
    <citation type="submission" date="2023-10" db="EMBL/GenBank/DDBJ databases">
        <authorList>
            <person name="Domelevo Entfellner J.-B."/>
        </authorList>
    </citation>
    <scope>NUCLEOTIDE SEQUENCE</scope>
</reference>